<evidence type="ECO:0000313" key="2">
    <source>
        <dbReference type="EMBL" id="MCP9764237.1"/>
    </source>
</evidence>
<evidence type="ECO:0000259" key="1">
    <source>
        <dbReference type="Pfam" id="PF19081"/>
    </source>
</evidence>
<dbReference type="Pfam" id="PF19081">
    <property type="entry name" value="Ig_7"/>
    <property type="match status" value="1"/>
</dbReference>
<comment type="caution">
    <text evidence="2">The sequence shown here is derived from an EMBL/GenBank/DDBJ whole genome shotgun (WGS) entry which is preliminary data.</text>
</comment>
<evidence type="ECO:0000313" key="3">
    <source>
        <dbReference type="Proteomes" id="UP001204144"/>
    </source>
</evidence>
<proteinExistence type="predicted"/>
<organism evidence="2 3">
    <name type="scientific">Lacihabitans soyangensis</name>
    <dbReference type="NCBI Taxonomy" id="869394"/>
    <lineage>
        <taxon>Bacteria</taxon>
        <taxon>Pseudomonadati</taxon>
        <taxon>Bacteroidota</taxon>
        <taxon>Cytophagia</taxon>
        <taxon>Cytophagales</taxon>
        <taxon>Leadbetterellaceae</taxon>
        <taxon>Lacihabitans</taxon>
    </lineage>
</organism>
<sequence length="513" mass="54872">GSPSLQAQNEICKNTNITLEASGTFNGGNYAWYSSENSPFQSFLGAEYTLKNVSTNQTWFVAYGITTNDTYCETPRVASSITMLPDLEITAQITNTSCAGLMDGQIVYTITNGVVPYTFSQNGVSNTTGVFGNLSIGTYTVNVVDSKGCLGEKTVTVAMNPGVNITQHPSNINRCRTNIANFTLTASNYDQIVWEKKLPGNTVFEIIAGENLPNLRIENIGNTTNPHKTIYRAKLTKGTCSVYTQEAILFVNSISGTGTSKTVCENASTFFNLSEYTIVGTNKTYQWQYRQGTSGVFTDLTGENAETLSLNNTQSVSGGYYRCRVTFDNGGGNTCVINTSTSGTKLTVEIPEVPILSGEKTICKGQNTTLTAINCSGILTWSDGKTGLSIVINPIITTTYTAICSKGSCTSNSSNSVIVTVNESPINSPTISVSKTKFCNGETINISASNCNGNVIWNNGLSGTSIQIIATNSFNISAHCISQNCQSPQSQILSITVYPILTAGEIVSNSLRN</sequence>
<feature type="non-terminal residue" evidence="2">
    <location>
        <position position="1"/>
    </location>
</feature>
<gene>
    <name evidence="2" type="ORF">EGI31_14925</name>
</gene>
<dbReference type="Proteomes" id="UP001204144">
    <property type="component" value="Unassembled WGS sequence"/>
</dbReference>
<name>A0AAE3H3G3_9BACT</name>
<feature type="non-terminal residue" evidence="2">
    <location>
        <position position="513"/>
    </location>
</feature>
<dbReference type="EMBL" id="RJUF01000118">
    <property type="protein sequence ID" value="MCP9764237.1"/>
    <property type="molecule type" value="Genomic_DNA"/>
</dbReference>
<dbReference type="InterPro" id="IPR044023">
    <property type="entry name" value="Ig_7"/>
</dbReference>
<dbReference type="AlphaFoldDB" id="A0AAE3H3G3"/>
<reference evidence="2 3" key="1">
    <citation type="submission" date="2018-11" db="EMBL/GenBank/DDBJ databases">
        <title>Novel bacteria species description.</title>
        <authorList>
            <person name="Han J.-H."/>
        </authorList>
    </citation>
    <scope>NUCLEOTIDE SEQUENCE [LARGE SCALE GENOMIC DNA]</scope>
    <source>
        <strain evidence="2 3">KCTC23259</strain>
    </source>
</reference>
<keyword evidence="3" id="KW-1185">Reference proteome</keyword>
<accession>A0AAE3H3G3</accession>
<protein>
    <recommendedName>
        <fullName evidence="1">Ig-like domain-containing protein</fullName>
    </recommendedName>
</protein>
<feature type="domain" description="Ig-like" evidence="1">
    <location>
        <begin position="3"/>
        <end position="85"/>
    </location>
</feature>